<keyword evidence="2" id="KW-1185">Reference proteome</keyword>
<proteinExistence type="predicted"/>
<organism evidence="1 2">
    <name type="scientific">Ceriporiopsis subvermispora (strain B)</name>
    <name type="common">White-rot fungus</name>
    <name type="synonym">Gelatoporia subvermispora</name>
    <dbReference type="NCBI Taxonomy" id="914234"/>
    <lineage>
        <taxon>Eukaryota</taxon>
        <taxon>Fungi</taxon>
        <taxon>Dikarya</taxon>
        <taxon>Basidiomycota</taxon>
        <taxon>Agaricomycotina</taxon>
        <taxon>Agaricomycetes</taxon>
        <taxon>Polyporales</taxon>
        <taxon>Gelatoporiaceae</taxon>
        <taxon>Gelatoporia</taxon>
    </lineage>
</organism>
<name>M2RRI3_CERS8</name>
<gene>
    <name evidence="1" type="ORF">CERSUDRAFT_90052</name>
</gene>
<dbReference type="AlphaFoldDB" id="M2RRI3"/>
<accession>M2RRI3</accession>
<protein>
    <submittedName>
        <fullName evidence="1">Uncharacterized protein</fullName>
    </submittedName>
</protein>
<dbReference type="Proteomes" id="UP000016930">
    <property type="component" value="Unassembled WGS sequence"/>
</dbReference>
<dbReference type="EMBL" id="KB445791">
    <property type="protein sequence ID" value="EMD41486.1"/>
    <property type="molecule type" value="Genomic_DNA"/>
</dbReference>
<sequence>MSPTDWHLIPHILQCISTTIEHLIIDIGAEDETQGQGCSLRKRPSNDEVLKTQKTQVVTHVLTYNMNPGLQLRI</sequence>
<dbReference type="HOGENOM" id="CLU_2687584_0_0_1"/>
<reference evidence="1 2" key="1">
    <citation type="journal article" date="2012" name="Proc. Natl. Acad. Sci. U.S.A.">
        <title>Comparative genomics of Ceriporiopsis subvermispora and Phanerochaete chrysosporium provide insight into selective ligninolysis.</title>
        <authorList>
            <person name="Fernandez-Fueyo E."/>
            <person name="Ruiz-Duenas F.J."/>
            <person name="Ferreira P."/>
            <person name="Floudas D."/>
            <person name="Hibbett D.S."/>
            <person name="Canessa P."/>
            <person name="Larrondo L.F."/>
            <person name="James T.Y."/>
            <person name="Seelenfreund D."/>
            <person name="Lobos S."/>
            <person name="Polanco R."/>
            <person name="Tello M."/>
            <person name="Honda Y."/>
            <person name="Watanabe T."/>
            <person name="Watanabe T."/>
            <person name="Ryu J.S."/>
            <person name="Kubicek C.P."/>
            <person name="Schmoll M."/>
            <person name="Gaskell J."/>
            <person name="Hammel K.E."/>
            <person name="St John F.J."/>
            <person name="Vanden Wymelenberg A."/>
            <person name="Sabat G."/>
            <person name="Splinter BonDurant S."/>
            <person name="Syed K."/>
            <person name="Yadav J.S."/>
            <person name="Doddapaneni H."/>
            <person name="Subramanian V."/>
            <person name="Lavin J.L."/>
            <person name="Oguiza J.A."/>
            <person name="Perez G."/>
            <person name="Pisabarro A.G."/>
            <person name="Ramirez L."/>
            <person name="Santoyo F."/>
            <person name="Master E."/>
            <person name="Coutinho P.M."/>
            <person name="Henrissat B."/>
            <person name="Lombard V."/>
            <person name="Magnuson J.K."/>
            <person name="Kuees U."/>
            <person name="Hori C."/>
            <person name="Igarashi K."/>
            <person name="Samejima M."/>
            <person name="Held B.W."/>
            <person name="Barry K.W."/>
            <person name="LaButti K.M."/>
            <person name="Lapidus A."/>
            <person name="Lindquist E.A."/>
            <person name="Lucas S.M."/>
            <person name="Riley R."/>
            <person name="Salamov A.A."/>
            <person name="Hoffmeister D."/>
            <person name="Schwenk D."/>
            <person name="Hadar Y."/>
            <person name="Yarden O."/>
            <person name="de Vries R.P."/>
            <person name="Wiebenga A."/>
            <person name="Stenlid J."/>
            <person name="Eastwood D."/>
            <person name="Grigoriev I.V."/>
            <person name="Berka R.M."/>
            <person name="Blanchette R.A."/>
            <person name="Kersten P."/>
            <person name="Martinez A.T."/>
            <person name="Vicuna R."/>
            <person name="Cullen D."/>
        </authorList>
    </citation>
    <scope>NUCLEOTIDE SEQUENCE [LARGE SCALE GENOMIC DNA]</scope>
    <source>
        <strain evidence="1 2">B</strain>
    </source>
</reference>
<evidence type="ECO:0000313" key="2">
    <source>
        <dbReference type="Proteomes" id="UP000016930"/>
    </source>
</evidence>
<evidence type="ECO:0000313" key="1">
    <source>
        <dbReference type="EMBL" id="EMD41486.1"/>
    </source>
</evidence>